<dbReference type="STRING" id="542762.A0A4S4EYJ6"/>
<evidence type="ECO:0000256" key="2">
    <source>
        <dbReference type="ARBA" id="ARBA00004479"/>
    </source>
</evidence>
<dbReference type="PANTHER" id="PTHR48053">
    <property type="entry name" value="LEUCINE RICH REPEAT FAMILY PROTEIN, EXPRESSED"/>
    <property type="match status" value="1"/>
</dbReference>
<dbReference type="InterPro" id="IPR008271">
    <property type="entry name" value="Ser/Thr_kinase_AS"/>
</dbReference>
<dbReference type="InterPro" id="IPR001245">
    <property type="entry name" value="Ser-Thr/Tyr_kinase_cat_dom"/>
</dbReference>
<dbReference type="Pfam" id="PF13855">
    <property type="entry name" value="LRR_8"/>
    <property type="match status" value="1"/>
</dbReference>
<keyword evidence="18" id="KW-0675">Receptor</keyword>
<dbReference type="FunFam" id="3.80.10.10:FF:000383">
    <property type="entry name" value="Leucine-rich repeat receptor protein kinase EMS1"/>
    <property type="match status" value="1"/>
</dbReference>
<keyword evidence="7" id="KW-0597">Phosphoprotein</keyword>
<keyword evidence="10 23" id="KW-0812">Transmembrane</keyword>
<comment type="catalytic activity">
    <reaction evidence="20">
        <text>L-threonyl-[protein] + ATP = O-phospho-L-threonyl-[protein] + ADP + H(+)</text>
        <dbReference type="Rhea" id="RHEA:46608"/>
        <dbReference type="Rhea" id="RHEA-COMP:11060"/>
        <dbReference type="Rhea" id="RHEA-COMP:11605"/>
        <dbReference type="ChEBI" id="CHEBI:15378"/>
        <dbReference type="ChEBI" id="CHEBI:30013"/>
        <dbReference type="ChEBI" id="CHEBI:30616"/>
        <dbReference type="ChEBI" id="CHEBI:61977"/>
        <dbReference type="ChEBI" id="CHEBI:456216"/>
        <dbReference type="EC" id="2.7.11.1"/>
    </reaction>
</comment>
<dbReference type="FunFam" id="3.80.10.10:FF:000565">
    <property type="entry name" value="Leucine-rich repeat receptor-like kinase protein FLORAL ORGAN NUMBER1"/>
    <property type="match status" value="1"/>
</dbReference>
<dbReference type="FunFam" id="3.80.10.10:FF:000288">
    <property type="entry name" value="LRR receptor-like serine/threonine-protein kinase EFR"/>
    <property type="match status" value="1"/>
</dbReference>
<evidence type="ECO:0000256" key="15">
    <source>
        <dbReference type="ARBA" id="ARBA00022840"/>
    </source>
</evidence>
<keyword evidence="17 23" id="KW-0472">Membrane</keyword>
<dbReference type="AlphaFoldDB" id="A0A4S4EYJ6"/>
<evidence type="ECO:0000256" key="22">
    <source>
        <dbReference type="PROSITE-ProRule" id="PRU10141"/>
    </source>
</evidence>
<name>A0A4S4EYJ6_CAMSN</name>
<evidence type="ECO:0000256" key="8">
    <source>
        <dbReference type="ARBA" id="ARBA00022614"/>
    </source>
</evidence>
<keyword evidence="14" id="KW-0418">Kinase</keyword>
<dbReference type="Pfam" id="PF23598">
    <property type="entry name" value="LRR_14"/>
    <property type="match status" value="1"/>
</dbReference>
<evidence type="ECO:0000256" key="21">
    <source>
        <dbReference type="ARBA" id="ARBA00048679"/>
    </source>
</evidence>
<dbReference type="InterPro" id="IPR011009">
    <property type="entry name" value="Kinase-like_dom_sf"/>
</dbReference>
<dbReference type="GO" id="GO:0051707">
    <property type="term" value="P:response to other organism"/>
    <property type="evidence" value="ECO:0007669"/>
    <property type="project" value="UniProtKB-ARBA"/>
</dbReference>
<keyword evidence="13 22" id="KW-0547">Nucleotide-binding</keyword>
<keyword evidence="9" id="KW-0808">Transferase</keyword>
<comment type="subcellular location">
    <subcellularLocation>
        <location evidence="1">Cell membrane</location>
        <topology evidence="1">Single-pass membrane protein</topology>
    </subcellularLocation>
    <subcellularLocation>
        <location evidence="2">Membrane</location>
        <topology evidence="2">Single-pass type I membrane protein</topology>
    </subcellularLocation>
</comment>
<sequence length="1025" mass="111599">MQLPFIIVLVCCFTNLLAFAQAGNETDRLALLDFKSKVTDDPLGILTSWNESIHFCQWHGVTCSADRVTMLDLQSQNLAGSISPHIGNLSFLTVLQLYNNSFTDEIPPEIGNLQRLQILRLHNNSITGQIPVNISACSSLVRINFAINMLVGNIPVQLGLLSNLQALYLDKNNFTGGIPSSLGNLSSFNDLRASYNNLGGAIPETLGHLTYLTFIGLGYNNLSNTIPASIFNLTNLKEFHASYNNIQGSLPQDFGIYLPKLQTLAIRFNRLSGPIPVSITNASSLLNIMISVNNFSGKLPTLEGLPKLHHIIMSLNDLGTGEADDSDLLSSLTNATELEEVSMDGNNLGGVLPNSISNFSTRLLRLSLANNRMFGSIPTGIGNLINLETLDLRGNQFGGNIPDDIGNLQNLKVLSMFSNKLLGNIPSSLGNLSMLIGFHLGKNDLQGDIPSSLGNCQNLVRLGLAQNKLSGVLPKEVVSITTLAVLNLSQNNLTGSLPMEFGNLINLEQLDVSDNMFAGKILSSLGSCVRLETLYMQGNFFQGTIPSSLSSLRGIQFLDLSRNNLSGEIPDYLEDMKFLQTLNLSYNDFEGSVPTQGVFKNASAVSVIGNNMLCGGVLELELPVCNLKGSTKRRLSLTVKIIIFTVSGLMGLSLCLLLFGWFRKRRTRPPSISQESSLLKVSYQTLLKATNGFSSTNLIGSGSSGSVYKGILDSQNGTVIAVKVLNLHRPNASKSFIAECEALRNIKHRNLVKVLTVCSSVDYKGNEFKALVYKFVSNGNLEEWLHVNAWDVEANVEPMKKLNLLQRLNIAIDVACAVDYLHNGCQTPVVHCDLKPSNVLLEDEMTAHVGDFGLARFAIQGTSNLFGNEGTSSIGIRGSIGYVAPEYGMGCEVSTYGDVYSYGILLLEMFTGIKPTHKMFKDNLSLHKFAKMAMPKTVEEIADPTLLEQEGETSTNTNDTHSQNHVSRETIRKCLISIFKIGISCSVESPSERMDMSDVVVELHLIRNILVGMHGGRRSANTVAL</sequence>
<dbReference type="PROSITE" id="PS50011">
    <property type="entry name" value="PROTEIN_KINASE_DOM"/>
    <property type="match status" value="1"/>
</dbReference>
<dbReference type="EC" id="2.7.11.1" evidence="4"/>
<dbReference type="InterPro" id="IPR003591">
    <property type="entry name" value="Leu-rich_rpt_typical-subtyp"/>
</dbReference>
<dbReference type="FunFam" id="1.10.510.10:FF:000358">
    <property type="entry name" value="Putative leucine-rich repeat receptor-like serine/threonine-protein kinase"/>
    <property type="match status" value="1"/>
</dbReference>
<evidence type="ECO:0000256" key="11">
    <source>
        <dbReference type="ARBA" id="ARBA00022729"/>
    </source>
</evidence>
<accession>A0A4S4EYJ6</accession>
<dbReference type="InterPro" id="IPR000719">
    <property type="entry name" value="Prot_kinase_dom"/>
</dbReference>
<dbReference type="PANTHER" id="PTHR48053:SF37">
    <property type="entry name" value="LEUCINE-RICH REPEAT PROTEIN KINASE FAMILY PROTEIN"/>
    <property type="match status" value="1"/>
</dbReference>
<evidence type="ECO:0000256" key="1">
    <source>
        <dbReference type="ARBA" id="ARBA00004162"/>
    </source>
</evidence>
<evidence type="ECO:0000256" key="4">
    <source>
        <dbReference type="ARBA" id="ARBA00012513"/>
    </source>
</evidence>
<evidence type="ECO:0000256" key="12">
    <source>
        <dbReference type="ARBA" id="ARBA00022737"/>
    </source>
</evidence>
<reference evidence="26 27" key="1">
    <citation type="journal article" date="2018" name="Proc. Natl. Acad. Sci. U.S.A.">
        <title>Draft genome sequence of Camellia sinensis var. sinensis provides insights into the evolution of the tea genome and tea quality.</title>
        <authorList>
            <person name="Wei C."/>
            <person name="Yang H."/>
            <person name="Wang S."/>
            <person name="Zhao J."/>
            <person name="Liu C."/>
            <person name="Gao L."/>
            <person name="Xia E."/>
            <person name="Lu Y."/>
            <person name="Tai Y."/>
            <person name="She G."/>
            <person name="Sun J."/>
            <person name="Cao H."/>
            <person name="Tong W."/>
            <person name="Gao Q."/>
            <person name="Li Y."/>
            <person name="Deng W."/>
            <person name="Jiang X."/>
            <person name="Wang W."/>
            <person name="Chen Q."/>
            <person name="Zhang S."/>
            <person name="Li H."/>
            <person name="Wu J."/>
            <person name="Wang P."/>
            <person name="Li P."/>
            <person name="Shi C."/>
            <person name="Zheng F."/>
            <person name="Jian J."/>
            <person name="Huang B."/>
            <person name="Shan D."/>
            <person name="Shi M."/>
            <person name="Fang C."/>
            <person name="Yue Y."/>
            <person name="Li F."/>
            <person name="Li D."/>
            <person name="Wei S."/>
            <person name="Han B."/>
            <person name="Jiang C."/>
            <person name="Yin Y."/>
            <person name="Xia T."/>
            <person name="Zhang Z."/>
            <person name="Bennetzen J.L."/>
            <person name="Zhao S."/>
            <person name="Wan X."/>
        </authorList>
    </citation>
    <scope>NUCLEOTIDE SEQUENCE [LARGE SCALE GENOMIC DNA]</scope>
    <source>
        <strain evidence="27">cv. Shuchazao</strain>
        <tissue evidence="26">Leaf</tissue>
    </source>
</reference>
<feature type="binding site" evidence="22">
    <location>
        <position position="723"/>
    </location>
    <ligand>
        <name>ATP</name>
        <dbReference type="ChEBI" id="CHEBI:30616"/>
    </ligand>
</feature>
<evidence type="ECO:0000313" key="26">
    <source>
        <dbReference type="EMBL" id="THG22129.1"/>
    </source>
</evidence>
<dbReference type="PROSITE" id="PS00107">
    <property type="entry name" value="PROTEIN_KINASE_ATP"/>
    <property type="match status" value="1"/>
</dbReference>
<dbReference type="Gene3D" id="1.10.510.10">
    <property type="entry name" value="Transferase(Phosphotransferase) domain 1"/>
    <property type="match status" value="1"/>
</dbReference>
<protein>
    <recommendedName>
        <fullName evidence="4">non-specific serine/threonine protein kinase</fullName>
        <ecNumber evidence="4">2.7.11.1</ecNumber>
    </recommendedName>
</protein>
<keyword evidence="15 22" id="KW-0067">ATP-binding</keyword>
<dbReference type="InterPro" id="IPR001611">
    <property type="entry name" value="Leu-rich_rpt"/>
</dbReference>
<keyword evidence="19" id="KW-0325">Glycoprotein</keyword>
<dbReference type="InterPro" id="IPR017441">
    <property type="entry name" value="Protein_kinase_ATP_BS"/>
</dbReference>
<keyword evidence="12" id="KW-0677">Repeat</keyword>
<dbReference type="Pfam" id="PF07714">
    <property type="entry name" value="PK_Tyr_Ser-Thr"/>
    <property type="match status" value="1"/>
</dbReference>
<keyword evidence="27" id="KW-1185">Reference proteome</keyword>
<gene>
    <name evidence="26" type="ORF">TEA_020845</name>
</gene>
<evidence type="ECO:0000259" key="25">
    <source>
        <dbReference type="PROSITE" id="PS50011"/>
    </source>
</evidence>
<dbReference type="Proteomes" id="UP000306102">
    <property type="component" value="Unassembled WGS sequence"/>
</dbReference>
<keyword evidence="8" id="KW-0433">Leucine-rich repeat</keyword>
<dbReference type="GO" id="GO:0004674">
    <property type="term" value="F:protein serine/threonine kinase activity"/>
    <property type="evidence" value="ECO:0007669"/>
    <property type="project" value="UniProtKB-KW"/>
</dbReference>
<feature type="transmembrane region" description="Helical" evidence="23">
    <location>
        <begin position="641"/>
        <end position="662"/>
    </location>
</feature>
<evidence type="ECO:0000256" key="18">
    <source>
        <dbReference type="ARBA" id="ARBA00023170"/>
    </source>
</evidence>
<dbReference type="SUPFAM" id="SSF56112">
    <property type="entry name" value="Protein kinase-like (PK-like)"/>
    <property type="match status" value="1"/>
</dbReference>
<evidence type="ECO:0000256" key="24">
    <source>
        <dbReference type="SAM" id="SignalP"/>
    </source>
</evidence>
<dbReference type="InterPro" id="IPR013210">
    <property type="entry name" value="LRR_N_plant-typ"/>
</dbReference>
<keyword evidence="11 24" id="KW-0732">Signal</keyword>
<evidence type="ECO:0000256" key="5">
    <source>
        <dbReference type="ARBA" id="ARBA00022475"/>
    </source>
</evidence>
<dbReference type="EMBL" id="SDRB02000959">
    <property type="protein sequence ID" value="THG22129.1"/>
    <property type="molecule type" value="Genomic_DNA"/>
</dbReference>
<feature type="signal peptide" evidence="24">
    <location>
        <begin position="1"/>
        <end position="22"/>
    </location>
</feature>
<comment type="caution">
    <text evidence="26">The sequence shown here is derived from an EMBL/GenBank/DDBJ whole genome shotgun (WGS) entry which is preliminary data.</text>
</comment>
<dbReference type="InterPro" id="IPR051716">
    <property type="entry name" value="Plant_RL_S/T_kinase"/>
</dbReference>
<evidence type="ECO:0000256" key="17">
    <source>
        <dbReference type="ARBA" id="ARBA00023136"/>
    </source>
</evidence>
<feature type="chain" id="PRO_5020402058" description="non-specific serine/threonine protein kinase" evidence="24">
    <location>
        <begin position="23"/>
        <end position="1025"/>
    </location>
</feature>
<dbReference type="PROSITE" id="PS00108">
    <property type="entry name" value="PROTEIN_KINASE_ST"/>
    <property type="match status" value="1"/>
</dbReference>
<dbReference type="GO" id="GO:0006952">
    <property type="term" value="P:defense response"/>
    <property type="evidence" value="ECO:0007669"/>
    <property type="project" value="UniProtKB-ARBA"/>
</dbReference>
<dbReference type="Pfam" id="PF08263">
    <property type="entry name" value="LRRNT_2"/>
    <property type="match status" value="1"/>
</dbReference>
<evidence type="ECO:0000256" key="20">
    <source>
        <dbReference type="ARBA" id="ARBA00047899"/>
    </source>
</evidence>
<evidence type="ECO:0000256" key="9">
    <source>
        <dbReference type="ARBA" id="ARBA00022679"/>
    </source>
</evidence>
<evidence type="ECO:0000256" key="7">
    <source>
        <dbReference type="ARBA" id="ARBA00022553"/>
    </source>
</evidence>
<proteinExistence type="inferred from homology"/>
<evidence type="ECO:0000256" key="6">
    <source>
        <dbReference type="ARBA" id="ARBA00022527"/>
    </source>
</evidence>
<keyword evidence="5" id="KW-1003">Cell membrane</keyword>
<evidence type="ECO:0000256" key="14">
    <source>
        <dbReference type="ARBA" id="ARBA00022777"/>
    </source>
</evidence>
<comment type="similarity">
    <text evidence="3">Belongs to the protein kinase superfamily. Ser/Thr protein kinase family.</text>
</comment>
<keyword evidence="16 23" id="KW-1133">Transmembrane helix</keyword>
<evidence type="ECO:0000313" key="27">
    <source>
        <dbReference type="Proteomes" id="UP000306102"/>
    </source>
</evidence>
<dbReference type="FunFam" id="3.30.200.20:FF:000432">
    <property type="entry name" value="LRR receptor-like serine/threonine-protein kinase EFR"/>
    <property type="match status" value="1"/>
</dbReference>
<dbReference type="InterPro" id="IPR055414">
    <property type="entry name" value="LRR_R13L4/SHOC2-like"/>
</dbReference>
<dbReference type="GO" id="GO:0005524">
    <property type="term" value="F:ATP binding"/>
    <property type="evidence" value="ECO:0007669"/>
    <property type="project" value="UniProtKB-UniRule"/>
</dbReference>
<evidence type="ECO:0000256" key="23">
    <source>
        <dbReference type="SAM" id="Phobius"/>
    </source>
</evidence>
<dbReference type="SMART" id="SM00220">
    <property type="entry name" value="S_TKc"/>
    <property type="match status" value="1"/>
</dbReference>
<dbReference type="Gene3D" id="3.30.200.20">
    <property type="entry name" value="Phosphorylase Kinase, domain 1"/>
    <property type="match status" value="1"/>
</dbReference>
<evidence type="ECO:0000256" key="10">
    <source>
        <dbReference type="ARBA" id="ARBA00022692"/>
    </source>
</evidence>
<keyword evidence="6" id="KW-0723">Serine/threonine-protein kinase</keyword>
<organism evidence="26 27">
    <name type="scientific">Camellia sinensis var. sinensis</name>
    <name type="common">China tea</name>
    <dbReference type="NCBI Taxonomy" id="542762"/>
    <lineage>
        <taxon>Eukaryota</taxon>
        <taxon>Viridiplantae</taxon>
        <taxon>Streptophyta</taxon>
        <taxon>Embryophyta</taxon>
        <taxon>Tracheophyta</taxon>
        <taxon>Spermatophyta</taxon>
        <taxon>Magnoliopsida</taxon>
        <taxon>eudicotyledons</taxon>
        <taxon>Gunneridae</taxon>
        <taxon>Pentapetalae</taxon>
        <taxon>asterids</taxon>
        <taxon>Ericales</taxon>
        <taxon>Theaceae</taxon>
        <taxon>Camellia</taxon>
    </lineage>
</organism>
<evidence type="ECO:0000256" key="16">
    <source>
        <dbReference type="ARBA" id="ARBA00022989"/>
    </source>
</evidence>
<dbReference type="GO" id="GO:0005886">
    <property type="term" value="C:plasma membrane"/>
    <property type="evidence" value="ECO:0007669"/>
    <property type="project" value="UniProtKB-SubCell"/>
</dbReference>
<feature type="domain" description="Protein kinase" evidence="25">
    <location>
        <begin position="693"/>
        <end position="1007"/>
    </location>
</feature>
<dbReference type="InterPro" id="IPR032675">
    <property type="entry name" value="LRR_dom_sf"/>
</dbReference>
<evidence type="ECO:0000256" key="3">
    <source>
        <dbReference type="ARBA" id="ARBA00008684"/>
    </source>
</evidence>
<dbReference type="SUPFAM" id="SSF52058">
    <property type="entry name" value="L domain-like"/>
    <property type="match status" value="2"/>
</dbReference>
<comment type="catalytic activity">
    <reaction evidence="21">
        <text>L-seryl-[protein] + ATP = O-phospho-L-seryl-[protein] + ADP + H(+)</text>
        <dbReference type="Rhea" id="RHEA:17989"/>
        <dbReference type="Rhea" id="RHEA-COMP:9863"/>
        <dbReference type="Rhea" id="RHEA-COMP:11604"/>
        <dbReference type="ChEBI" id="CHEBI:15378"/>
        <dbReference type="ChEBI" id="CHEBI:29999"/>
        <dbReference type="ChEBI" id="CHEBI:30616"/>
        <dbReference type="ChEBI" id="CHEBI:83421"/>
        <dbReference type="ChEBI" id="CHEBI:456216"/>
        <dbReference type="EC" id="2.7.11.1"/>
    </reaction>
</comment>
<dbReference type="Pfam" id="PF00560">
    <property type="entry name" value="LRR_1"/>
    <property type="match status" value="5"/>
</dbReference>
<evidence type="ECO:0000256" key="13">
    <source>
        <dbReference type="ARBA" id="ARBA00022741"/>
    </source>
</evidence>
<evidence type="ECO:0000256" key="19">
    <source>
        <dbReference type="ARBA" id="ARBA00023180"/>
    </source>
</evidence>
<dbReference type="SMART" id="SM00369">
    <property type="entry name" value="LRR_TYP"/>
    <property type="match status" value="7"/>
</dbReference>
<dbReference type="Gene3D" id="3.80.10.10">
    <property type="entry name" value="Ribonuclease Inhibitor"/>
    <property type="match status" value="4"/>
</dbReference>